<keyword evidence="15" id="KW-1185">Reference proteome</keyword>
<evidence type="ECO:0000256" key="9">
    <source>
        <dbReference type="ARBA" id="ARBA00023049"/>
    </source>
</evidence>
<name>K1WW01_MARBU</name>
<dbReference type="GO" id="GO:0006508">
    <property type="term" value="P:proteolysis"/>
    <property type="evidence" value="ECO:0007669"/>
    <property type="project" value="TreeGrafter"/>
</dbReference>
<evidence type="ECO:0000256" key="12">
    <source>
        <dbReference type="SAM" id="MobiDB-lite"/>
    </source>
</evidence>
<dbReference type="InterPro" id="IPR052433">
    <property type="entry name" value="X-Pro_dipept-like"/>
</dbReference>
<feature type="compositionally biased region" description="Polar residues" evidence="12">
    <location>
        <begin position="15"/>
        <end position="31"/>
    </location>
</feature>
<accession>K1WW01</accession>
<comment type="function">
    <text evidence="3">Catalyzes the removal of a penultimate prolyl residue from the N-termini of peptides.</text>
</comment>
<evidence type="ECO:0000313" key="15">
    <source>
        <dbReference type="Proteomes" id="UP000006753"/>
    </source>
</evidence>
<evidence type="ECO:0000256" key="4">
    <source>
        <dbReference type="ARBA" id="ARBA00008766"/>
    </source>
</evidence>
<keyword evidence="7" id="KW-0479">Metal-binding</keyword>
<keyword evidence="9" id="KW-0482">Metalloprotease</keyword>
<evidence type="ECO:0000313" key="14">
    <source>
        <dbReference type="EMBL" id="EKD12883.1"/>
    </source>
</evidence>
<dbReference type="InterPro" id="IPR036005">
    <property type="entry name" value="Creatinase/aminopeptidase-like"/>
</dbReference>
<comment type="similarity">
    <text evidence="4">Belongs to the peptidase M24B family.</text>
</comment>
<dbReference type="InterPro" id="IPR007865">
    <property type="entry name" value="Aminopep_P_N"/>
</dbReference>
<feature type="domain" description="Aminopeptidase P N-terminal" evidence="13">
    <location>
        <begin position="371"/>
        <end position="501"/>
    </location>
</feature>
<keyword evidence="10" id="KW-0464">Manganese</keyword>
<dbReference type="SUPFAM" id="SSF55920">
    <property type="entry name" value="Creatinase/aminopeptidase"/>
    <property type="match status" value="1"/>
</dbReference>
<dbReference type="SMART" id="SM01011">
    <property type="entry name" value="AMP_N"/>
    <property type="match status" value="1"/>
</dbReference>
<evidence type="ECO:0000256" key="6">
    <source>
        <dbReference type="ARBA" id="ARBA00022438"/>
    </source>
</evidence>
<comment type="catalytic activity">
    <reaction evidence="1">
        <text>Release of any N-terminal amino acid, including proline, that is linked to proline, even from a dipeptide or tripeptide.</text>
        <dbReference type="EC" id="3.4.11.9"/>
    </reaction>
</comment>
<dbReference type="GO" id="GO:0070006">
    <property type="term" value="F:metalloaminopeptidase activity"/>
    <property type="evidence" value="ECO:0007669"/>
    <property type="project" value="InterPro"/>
</dbReference>
<keyword evidence="6" id="KW-0031">Aminopeptidase</keyword>
<dbReference type="OrthoDB" id="10261878at2759"/>
<dbReference type="eggNOG" id="KOG2737">
    <property type="taxonomic scope" value="Eukaryota"/>
</dbReference>
<dbReference type="GO" id="GO:0019901">
    <property type="term" value="F:protein kinase binding"/>
    <property type="evidence" value="ECO:0007669"/>
    <property type="project" value="InterPro"/>
</dbReference>
<keyword evidence="6" id="KW-0645">Protease</keyword>
<proteinExistence type="inferred from homology"/>
<sequence length="816" mass="90352">MSSRRSIKGAGTFSPPETTPSIHDSADSFSYSLPPRPNPSADTGLTIETNSDAGSVPPSPNSMDVFTISPIVALKLLCAGIEVLVKFTGDIPPTPPPAFTTPPNMRGMQAEKEIIARSNSYKNLADLHQRPRTPSSSSASSEGIDGEDFRKTPLSSPAVAPTEPYIIIGDNAEPLNIQHGAITRKFYSKQPPPISLEDYLMRIHKFCPMSVAVYLATSYYIHKLAVDERAIPVTRRNCHRLLLAGLRVAMKALEDLSYPHARFSKVGGVSESELARLEISFCFLTNFEFKTSKETLLDHAIGLKEISSLQGAMNFVPKMPLKSRKKSSQFTNKGYLERASPKEKSRTIQHPPLLLYSTRMADFEAVLAGKYPGKAHAKKVVEWMRKSIPDITGILYLEGQKTRMLEDNDGEAPFRQRRYFYYLTGCPLPDSYYTYDITTEKSTLFIPPIDPESVIWSGLPMSPSEALSKYDVDEVRTTDEVAASLAHPAEAVWAIENQVSDHVTFLQSQKKDFKKLKEAIEECRVVKDGYEIALTRKANAISTIAHTAVLKAVKSAKNERELEALFIQHCIANGAREQAYHSIVASGTAGATLHYVDNAQPLEGKLNLLLDAGGEYQCYASDITRTFPISGTFTSHSLSIYNIVLRMQLRCIALLRAGVIWDSVHLHAHEILIEGLLDLGIFKGKKQDILKSRTSVAFMPHGLGHYLGMDTHDTGGHANYSDPDSIFRYLRVRGSLPAGAIITVEPGIYFCRFIIEPYLVDPTHAQYIDAEVLEQYWDVGGVRIEDNILITEGGYENLTTAVKDVEGMLRLINGSS</sequence>
<dbReference type="GeneID" id="18765047"/>
<keyword evidence="8" id="KW-0378">Hydrolase</keyword>
<dbReference type="PANTHER" id="PTHR43226">
    <property type="entry name" value="XAA-PRO AMINOPEPTIDASE 3"/>
    <property type="match status" value="1"/>
</dbReference>
<evidence type="ECO:0000256" key="3">
    <source>
        <dbReference type="ARBA" id="ARBA00002443"/>
    </source>
</evidence>
<evidence type="ECO:0000256" key="11">
    <source>
        <dbReference type="ARBA" id="ARBA00030849"/>
    </source>
</evidence>
<dbReference type="GO" id="GO:0030145">
    <property type="term" value="F:manganese ion binding"/>
    <property type="evidence" value="ECO:0007669"/>
    <property type="project" value="InterPro"/>
</dbReference>
<evidence type="ECO:0000256" key="1">
    <source>
        <dbReference type="ARBA" id="ARBA00001424"/>
    </source>
</evidence>
<dbReference type="CDD" id="cd20558">
    <property type="entry name" value="CYCLIN_ScPCL7-like"/>
    <property type="match status" value="1"/>
</dbReference>
<dbReference type="PANTHER" id="PTHR43226:SF1">
    <property type="entry name" value="XAA-PRO DIPEPTIDASE"/>
    <property type="match status" value="1"/>
</dbReference>
<dbReference type="InterPro" id="IPR029149">
    <property type="entry name" value="Creatin/AminoP/Spt16_N"/>
</dbReference>
<dbReference type="InParanoid" id="K1WW01"/>
<dbReference type="CDD" id="cd01087">
    <property type="entry name" value="Prolidase"/>
    <property type="match status" value="1"/>
</dbReference>
<dbReference type="Gene3D" id="3.40.350.10">
    <property type="entry name" value="Creatinase/prolidase N-terminal domain"/>
    <property type="match status" value="1"/>
</dbReference>
<dbReference type="HOGENOM" id="CLU_346145_0_0_1"/>
<evidence type="ECO:0000256" key="8">
    <source>
        <dbReference type="ARBA" id="ARBA00022801"/>
    </source>
</evidence>
<dbReference type="Proteomes" id="UP000006753">
    <property type="component" value="Unassembled WGS sequence"/>
</dbReference>
<dbReference type="InterPro" id="IPR013922">
    <property type="entry name" value="Cyclin_PHO80-like"/>
</dbReference>
<dbReference type="EC" id="3.4.11.9" evidence="5"/>
<dbReference type="KEGG" id="mbe:MBM_09112"/>
<dbReference type="Pfam" id="PF05195">
    <property type="entry name" value="AMP_N"/>
    <property type="match status" value="1"/>
</dbReference>
<dbReference type="Pfam" id="PF08613">
    <property type="entry name" value="Cyclin"/>
    <property type="match status" value="1"/>
</dbReference>
<protein>
    <recommendedName>
        <fullName evidence="5">Xaa-Pro aminopeptidase</fullName>
        <ecNumber evidence="5">3.4.11.9</ecNumber>
    </recommendedName>
    <alternativeName>
        <fullName evidence="11">Aminoacylproline aminopeptidase</fullName>
    </alternativeName>
</protein>
<feature type="region of interest" description="Disordered" evidence="12">
    <location>
        <begin position="127"/>
        <end position="157"/>
    </location>
</feature>
<dbReference type="AlphaFoldDB" id="K1WW01"/>
<dbReference type="eggNOG" id="KOG1674">
    <property type="taxonomic scope" value="Eukaryota"/>
</dbReference>
<organism evidence="14 15">
    <name type="scientific">Marssonina brunnea f. sp. multigermtubi (strain MB_m1)</name>
    <name type="common">Marssonina leaf spot fungus</name>
    <dbReference type="NCBI Taxonomy" id="1072389"/>
    <lineage>
        <taxon>Eukaryota</taxon>
        <taxon>Fungi</taxon>
        <taxon>Dikarya</taxon>
        <taxon>Ascomycota</taxon>
        <taxon>Pezizomycotina</taxon>
        <taxon>Leotiomycetes</taxon>
        <taxon>Helotiales</taxon>
        <taxon>Drepanopezizaceae</taxon>
        <taxon>Drepanopeziza</taxon>
    </lineage>
</organism>
<dbReference type="SUPFAM" id="SSF53092">
    <property type="entry name" value="Creatinase/prolidase N-terminal domain"/>
    <property type="match status" value="1"/>
</dbReference>
<dbReference type="FunCoup" id="K1WW01">
    <property type="interactions" value="384"/>
</dbReference>
<evidence type="ECO:0000256" key="5">
    <source>
        <dbReference type="ARBA" id="ARBA00012574"/>
    </source>
</evidence>
<evidence type="ECO:0000256" key="2">
    <source>
        <dbReference type="ARBA" id="ARBA00001936"/>
    </source>
</evidence>
<evidence type="ECO:0000259" key="13">
    <source>
        <dbReference type="SMART" id="SM01011"/>
    </source>
</evidence>
<dbReference type="EMBL" id="JH921454">
    <property type="protein sequence ID" value="EKD12883.1"/>
    <property type="molecule type" value="Genomic_DNA"/>
</dbReference>
<dbReference type="InterPro" id="IPR000994">
    <property type="entry name" value="Pept_M24"/>
</dbReference>
<feature type="compositionally biased region" description="Polar residues" evidence="12">
    <location>
        <begin position="40"/>
        <end position="53"/>
    </location>
</feature>
<comment type="cofactor">
    <cofactor evidence="2">
        <name>Mn(2+)</name>
        <dbReference type="ChEBI" id="CHEBI:29035"/>
    </cofactor>
</comment>
<evidence type="ECO:0000256" key="10">
    <source>
        <dbReference type="ARBA" id="ARBA00023211"/>
    </source>
</evidence>
<dbReference type="Pfam" id="PF00557">
    <property type="entry name" value="Peptidase_M24"/>
    <property type="match status" value="1"/>
</dbReference>
<dbReference type="Gene3D" id="1.10.472.10">
    <property type="entry name" value="Cyclin-like"/>
    <property type="match status" value="1"/>
</dbReference>
<feature type="region of interest" description="Disordered" evidence="12">
    <location>
        <begin position="1"/>
        <end position="58"/>
    </location>
</feature>
<gene>
    <name evidence="14" type="ORF">MBM_09112</name>
</gene>
<dbReference type="Gene3D" id="3.90.230.10">
    <property type="entry name" value="Creatinase/methionine aminopeptidase superfamily"/>
    <property type="match status" value="1"/>
</dbReference>
<evidence type="ECO:0000256" key="7">
    <source>
        <dbReference type="ARBA" id="ARBA00022723"/>
    </source>
</evidence>
<reference evidence="14 15" key="1">
    <citation type="journal article" date="2012" name="BMC Genomics">
        <title>Sequencing the genome of Marssonina brunnea reveals fungus-poplar co-evolution.</title>
        <authorList>
            <person name="Zhu S."/>
            <person name="Cao Y.-Z."/>
            <person name="Jiang C."/>
            <person name="Tan B.-Y."/>
            <person name="Wang Z."/>
            <person name="Feng S."/>
            <person name="Zhang L."/>
            <person name="Su X.-H."/>
            <person name="Brejova B."/>
            <person name="Vinar T."/>
            <person name="Xu M."/>
            <person name="Wang M.-X."/>
            <person name="Zhang S.-G."/>
            <person name="Huang M.-R."/>
            <person name="Wu R."/>
            <person name="Zhou Y."/>
        </authorList>
    </citation>
    <scope>NUCLEOTIDE SEQUENCE [LARGE SCALE GENOMIC DNA]</scope>
    <source>
        <strain evidence="14 15">MB_m1</strain>
    </source>
</reference>